<dbReference type="EC" id="4.2.1.151" evidence="4"/>
<comment type="similarity">
    <text evidence="4">Belongs to the MqnA/MqnD family. MqnA subfamily.</text>
</comment>
<dbReference type="CDD" id="cd13634">
    <property type="entry name" value="PBP2_Sco4506"/>
    <property type="match status" value="1"/>
</dbReference>
<dbReference type="AlphaFoldDB" id="A0A1H0AWK0"/>
<dbReference type="RefSeq" id="WP_090840484.1">
    <property type="nucleotide sequence ID" value="NZ_FNIL01000001.1"/>
</dbReference>
<dbReference type="Pfam" id="PF02621">
    <property type="entry name" value="VitK2_biosynth"/>
    <property type="match status" value="1"/>
</dbReference>
<reference evidence="6" key="1">
    <citation type="submission" date="2016-10" db="EMBL/GenBank/DDBJ databases">
        <authorList>
            <person name="Varghese N."/>
            <person name="Submissions S."/>
        </authorList>
    </citation>
    <scope>NUCLEOTIDE SEQUENCE [LARGE SCALE GENOMIC DNA]</scope>
    <source>
        <strain evidence="6">CGMCC 1.10369</strain>
    </source>
</reference>
<proteinExistence type="inferred from homology"/>
<keyword evidence="6" id="KW-1185">Reference proteome</keyword>
<accession>A0A1H0AWK0</accession>
<dbReference type="PANTHER" id="PTHR37690:SF1">
    <property type="entry name" value="CHORISMATE DEHYDRATASE"/>
    <property type="match status" value="1"/>
</dbReference>
<dbReference type="InterPro" id="IPR030868">
    <property type="entry name" value="MqnA"/>
</dbReference>
<evidence type="ECO:0000256" key="3">
    <source>
        <dbReference type="ARBA" id="ARBA00023239"/>
    </source>
</evidence>
<keyword evidence="2 4" id="KW-0474">Menaquinone biosynthesis</keyword>
<dbReference type="HAMAP" id="MF_00995">
    <property type="entry name" value="MqnA"/>
    <property type="match status" value="1"/>
</dbReference>
<evidence type="ECO:0000256" key="4">
    <source>
        <dbReference type="HAMAP-Rule" id="MF_00995"/>
    </source>
</evidence>
<dbReference type="EMBL" id="FNIL01000001">
    <property type="protein sequence ID" value="SDN37453.1"/>
    <property type="molecule type" value="Genomic_DNA"/>
</dbReference>
<dbReference type="Proteomes" id="UP000198778">
    <property type="component" value="Unassembled WGS sequence"/>
</dbReference>
<evidence type="ECO:0000256" key="1">
    <source>
        <dbReference type="ARBA" id="ARBA00004863"/>
    </source>
</evidence>
<dbReference type="Gene3D" id="3.40.190.10">
    <property type="entry name" value="Periplasmic binding protein-like II"/>
    <property type="match status" value="2"/>
</dbReference>
<name>A0A1H0AWK0_9BACI</name>
<dbReference type="STRING" id="745820.SAMN04488053_101636"/>
<comment type="catalytic activity">
    <reaction evidence="4">
        <text>chorismate = 3-[(1-carboxyvinyl)-oxy]benzoate + H2O</text>
        <dbReference type="Rhea" id="RHEA:40051"/>
        <dbReference type="ChEBI" id="CHEBI:15377"/>
        <dbReference type="ChEBI" id="CHEBI:29748"/>
        <dbReference type="ChEBI" id="CHEBI:76981"/>
        <dbReference type="EC" id="4.2.1.151"/>
    </reaction>
</comment>
<evidence type="ECO:0000256" key="2">
    <source>
        <dbReference type="ARBA" id="ARBA00022428"/>
    </source>
</evidence>
<dbReference type="SUPFAM" id="SSF53850">
    <property type="entry name" value="Periplasmic binding protein-like II"/>
    <property type="match status" value="1"/>
</dbReference>
<evidence type="ECO:0000313" key="6">
    <source>
        <dbReference type="Proteomes" id="UP000198778"/>
    </source>
</evidence>
<evidence type="ECO:0000313" key="5">
    <source>
        <dbReference type="EMBL" id="SDN37453.1"/>
    </source>
</evidence>
<dbReference type="InterPro" id="IPR003773">
    <property type="entry name" value="Menaquinone_biosynth"/>
</dbReference>
<protein>
    <recommendedName>
        <fullName evidence="4">Chorismate dehydratase</fullName>
        <ecNumber evidence="4">4.2.1.151</ecNumber>
    </recommendedName>
    <alternativeName>
        <fullName evidence="4">Menaquinone biosynthetic enzyme MqnA</fullName>
    </alternativeName>
</protein>
<gene>
    <name evidence="4" type="primary">mqnA</name>
    <name evidence="5" type="ORF">SAMN04488053_101636</name>
</gene>
<dbReference type="OrthoDB" id="9810112at2"/>
<dbReference type="GO" id="GO:0016836">
    <property type="term" value="F:hydro-lyase activity"/>
    <property type="evidence" value="ECO:0007669"/>
    <property type="project" value="UniProtKB-UniRule"/>
</dbReference>
<dbReference type="GO" id="GO:0009234">
    <property type="term" value="P:menaquinone biosynthetic process"/>
    <property type="evidence" value="ECO:0007669"/>
    <property type="project" value="UniProtKB-UniRule"/>
</dbReference>
<organism evidence="5 6">
    <name type="scientific">Alkalicoccus daliensis</name>
    <dbReference type="NCBI Taxonomy" id="745820"/>
    <lineage>
        <taxon>Bacteria</taxon>
        <taxon>Bacillati</taxon>
        <taxon>Bacillota</taxon>
        <taxon>Bacilli</taxon>
        <taxon>Bacillales</taxon>
        <taxon>Bacillaceae</taxon>
        <taxon>Alkalicoccus</taxon>
    </lineage>
</organism>
<keyword evidence="3 4" id="KW-0456">Lyase</keyword>
<dbReference type="UniPathway" id="UPA00079"/>
<sequence length="289" mass="33329">MSLKIGEINYTNIMPMFFYLNRTELVNRGFIFEQATPSELNNKMSAGLVDVGGISSFEYARNPDEYMILPELSVSSIGSVGSIFMFSKKEASELNNSSIALTSSSATSVHLLKLIMSHYFKVKPSYTTETPSLEKMLESHDACLLIGDDAIRASWKMDETLYKYDLGKLWYEWMQVPMTYALFAVRKKAAEAYPESLQYLFEEFHRSKLLNMERSFDELTQHIKHNIGGEEKFWIEYFQQLHFGLTNEHITGLNNFFDLLAKDKYINSAENIKLWAPIKTDFSNRVDIT</sequence>
<comment type="pathway">
    <text evidence="1 4">Quinol/quinone metabolism; menaquinone biosynthesis.</text>
</comment>
<comment type="function">
    <text evidence="4">Catalyzes the dehydration of chorismate into 3-[(1-carboxyvinyl)oxy]benzoate, a step in the biosynthesis of menaquinone (MK, vitamin K2).</text>
</comment>
<dbReference type="PANTHER" id="PTHR37690">
    <property type="entry name" value="CHORISMATE DEHYDRATASE"/>
    <property type="match status" value="1"/>
</dbReference>